<dbReference type="OrthoDB" id="9806395at2"/>
<keyword evidence="3" id="KW-1185">Reference proteome</keyword>
<proteinExistence type="predicted"/>
<dbReference type="SUPFAM" id="SSF53300">
    <property type="entry name" value="vWA-like"/>
    <property type="match status" value="1"/>
</dbReference>
<dbReference type="InterPro" id="IPR036465">
    <property type="entry name" value="vWFA_dom_sf"/>
</dbReference>
<feature type="domain" description="VWFA" evidence="1">
    <location>
        <begin position="20"/>
        <end position="205"/>
    </location>
</feature>
<evidence type="ECO:0000259" key="1">
    <source>
        <dbReference type="PROSITE" id="PS50234"/>
    </source>
</evidence>
<dbReference type="STRING" id="1235794.C811_01793"/>
<dbReference type="Proteomes" id="UP000014204">
    <property type="component" value="Unassembled WGS sequence"/>
</dbReference>
<dbReference type="GeneID" id="82191219"/>
<dbReference type="Pfam" id="PF00092">
    <property type="entry name" value="VWA"/>
    <property type="match status" value="1"/>
</dbReference>
<dbReference type="RefSeq" id="WP_016309985.1">
    <property type="nucleotide sequence ID" value="NZ_KE159646.1"/>
</dbReference>
<dbReference type="PATRIC" id="fig|1235794.3.peg.1768"/>
<evidence type="ECO:0000313" key="2">
    <source>
        <dbReference type="EMBL" id="EOS50170.1"/>
    </source>
</evidence>
<dbReference type="EMBL" id="ASSY01000009">
    <property type="protein sequence ID" value="EOS50170.1"/>
    <property type="molecule type" value="Genomic_DNA"/>
</dbReference>
<dbReference type="SMART" id="SM00327">
    <property type="entry name" value="VWA"/>
    <property type="match status" value="1"/>
</dbReference>
<dbReference type="eggNOG" id="COG4245">
    <property type="taxonomic scope" value="Bacteria"/>
</dbReference>
<sequence length="227" mass="25102">MNENLLELEDLVDNPTPRVPVSLCLDCSGSMSGAPIAELNEGVKTFYEALNADEIARYSAEISIVTFGPAQLETEFQTLDQNSRPPFLTAGGSTPMGEAVKISLDSLENRKEEYRRNGVDYYQPWLVLMTDGTPYGGSQTMLDEQIRRVQNLVECRKLTVFPIGIGFEADMNVLARFSPGRAPLKLKGLNFKEFFAWLSKSVSKVSQSTPGDKVPLDVEGLKGWAEL</sequence>
<reference evidence="2 3" key="1">
    <citation type="submission" date="2013-04" db="EMBL/GenBank/DDBJ databases">
        <title>The Genome Sequence of Enterorhabdus caecimuris B7.</title>
        <authorList>
            <consortium name="The Broad Institute Genomics Platform"/>
            <consortium name="The Broad Institute Genome Sequencing Center for Infectious Disease"/>
            <person name="Earl A."/>
            <person name="Xavier R."/>
            <person name="Elson C."/>
            <person name="Duck W."/>
            <person name="Walker B."/>
            <person name="Young S."/>
            <person name="Zeng Q."/>
            <person name="Gargeya S."/>
            <person name="Fitzgerald M."/>
            <person name="Haas B."/>
            <person name="Abouelleil A."/>
            <person name="Allen A.W."/>
            <person name="Alvarado L."/>
            <person name="Arachchi H.M."/>
            <person name="Berlin A.M."/>
            <person name="Chapman S.B."/>
            <person name="Gainer-Dewar J."/>
            <person name="Goldberg J."/>
            <person name="Griggs A."/>
            <person name="Gujja S."/>
            <person name="Hansen M."/>
            <person name="Howarth C."/>
            <person name="Imamovic A."/>
            <person name="Ireland A."/>
            <person name="Larimer J."/>
            <person name="McCowan C."/>
            <person name="Murphy C."/>
            <person name="Pearson M."/>
            <person name="Poon T.W."/>
            <person name="Priest M."/>
            <person name="Roberts A."/>
            <person name="Saif S."/>
            <person name="Shea T."/>
            <person name="Sisk P."/>
            <person name="Sykes S."/>
            <person name="Wortman J."/>
            <person name="Nusbaum C."/>
            <person name="Birren B."/>
        </authorList>
    </citation>
    <scope>NUCLEOTIDE SEQUENCE [LARGE SCALE GENOMIC DNA]</scope>
    <source>
        <strain evidence="2 3">B7</strain>
    </source>
</reference>
<dbReference type="PROSITE" id="PS50234">
    <property type="entry name" value="VWFA"/>
    <property type="match status" value="1"/>
</dbReference>
<dbReference type="InterPro" id="IPR002035">
    <property type="entry name" value="VWF_A"/>
</dbReference>
<organism evidence="2 3">
    <name type="scientific">Adlercreutzia caecimuris B7</name>
    <dbReference type="NCBI Taxonomy" id="1235794"/>
    <lineage>
        <taxon>Bacteria</taxon>
        <taxon>Bacillati</taxon>
        <taxon>Actinomycetota</taxon>
        <taxon>Coriobacteriia</taxon>
        <taxon>Eggerthellales</taxon>
        <taxon>Eggerthellaceae</taxon>
        <taxon>Adlercreutzia</taxon>
    </lineage>
</organism>
<gene>
    <name evidence="2" type="ORF">C811_01793</name>
</gene>
<name>R9KUW7_9ACTN</name>
<dbReference type="HOGENOM" id="CLU_082324_2_0_11"/>
<dbReference type="AlphaFoldDB" id="R9KUW7"/>
<dbReference type="InterPro" id="IPR011392">
    <property type="entry name" value="Tellurite-R_TerY"/>
</dbReference>
<dbReference type="PIRSF" id="PIRSF020634">
    <property type="entry name" value="TerY_vWA"/>
    <property type="match status" value="1"/>
</dbReference>
<comment type="caution">
    <text evidence="2">The sequence shown here is derived from an EMBL/GenBank/DDBJ whole genome shotgun (WGS) entry which is preliminary data.</text>
</comment>
<protein>
    <recommendedName>
        <fullName evidence="1">VWFA domain-containing protein</fullName>
    </recommendedName>
</protein>
<evidence type="ECO:0000313" key="3">
    <source>
        <dbReference type="Proteomes" id="UP000014204"/>
    </source>
</evidence>
<dbReference type="Gene3D" id="3.40.50.410">
    <property type="entry name" value="von Willebrand factor, type A domain"/>
    <property type="match status" value="1"/>
</dbReference>
<accession>R9KUW7</accession>